<accession>A0A9P4P7H1</accession>
<dbReference type="PROSITE" id="PS50048">
    <property type="entry name" value="ZN2_CY6_FUNGAL_2"/>
    <property type="match status" value="1"/>
</dbReference>
<dbReference type="PRINTS" id="PR00755">
    <property type="entry name" value="AFLATOXINBRP"/>
</dbReference>
<feature type="region of interest" description="Disordered" evidence="3">
    <location>
        <begin position="438"/>
        <end position="473"/>
    </location>
</feature>
<dbReference type="SMART" id="SM00906">
    <property type="entry name" value="Fungal_trans"/>
    <property type="match status" value="1"/>
</dbReference>
<dbReference type="Gene3D" id="4.10.240.10">
    <property type="entry name" value="Zn(2)-C6 fungal-type DNA-binding domain"/>
    <property type="match status" value="1"/>
</dbReference>
<dbReference type="InterPro" id="IPR007219">
    <property type="entry name" value="XnlR_reg_dom"/>
</dbReference>
<feature type="region of interest" description="Disordered" evidence="3">
    <location>
        <begin position="737"/>
        <end position="758"/>
    </location>
</feature>
<dbReference type="PROSITE" id="PS00463">
    <property type="entry name" value="ZN2_CY6_FUNGAL_1"/>
    <property type="match status" value="1"/>
</dbReference>
<dbReference type="GO" id="GO:0003677">
    <property type="term" value="F:DNA binding"/>
    <property type="evidence" value="ECO:0007669"/>
    <property type="project" value="InterPro"/>
</dbReference>
<dbReference type="GO" id="GO:0006351">
    <property type="term" value="P:DNA-templated transcription"/>
    <property type="evidence" value="ECO:0007669"/>
    <property type="project" value="InterPro"/>
</dbReference>
<evidence type="ECO:0000259" key="4">
    <source>
        <dbReference type="PROSITE" id="PS50048"/>
    </source>
</evidence>
<organism evidence="5 6">
    <name type="scientific">Karstenula rhodostoma CBS 690.94</name>
    <dbReference type="NCBI Taxonomy" id="1392251"/>
    <lineage>
        <taxon>Eukaryota</taxon>
        <taxon>Fungi</taxon>
        <taxon>Dikarya</taxon>
        <taxon>Ascomycota</taxon>
        <taxon>Pezizomycotina</taxon>
        <taxon>Dothideomycetes</taxon>
        <taxon>Pleosporomycetidae</taxon>
        <taxon>Pleosporales</taxon>
        <taxon>Massarineae</taxon>
        <taxon>Didymosphaeriaceae</taxon>
        <taxon>Karstenula</taxon>
    </lineage>
</organism>
<dbReference type="Proteomes" id="UP000799764">
    <property type="component" value="Unassembled WGS sequence"/>
</dbReference>
<keyword evidence="2" id="KW-0539">Nucleus</keyword>
<dbReference type="InterPro" id="IPR053230">
    <property type="entry name" value="Trans_reg_galc"/>
</dbReference>
<feature type="region of interest" description="Disordered" evidence="3">
    <location>
        <begin position="189"/>
        <end position="217"/>
    </location>
</feature>
<feature type="compositionally biased region" description="Basic and acidic residues" evidence="3">
    <location>
        <begin position="18"/>
        <end position="31"/>
    </location>
</feature>
<dbReference type="Pfam" id="PF00172">
    <property type="entry name" value="Zn_clus"/>
    <property type="match status" value="1"/>
</dbReference>
<dbReference type="CDD" id="cd00067">
    <property type="entry name" value="GAL4"/>
    <property type="match status" value="1"/>
</dbReference>
<proteinExistence type="predicted"/>
<dbReference type="OrthoDB" id="5296287at2759"/>
<feature type="region of interest" description="Disordered" evidence="3">
    <location>
        <begin position="818"/>
        <end position="860"/>
    </location>
</feature>
<protein>
    <recommendedName>
        <fullName evidence="4">Zn(2)-C6 fungal-type domain-containing protein</fullName>
    </recommendedName>
</protein>
<feature type="region of interest" description="Disordered" evidence="3">
    <location>
        <begin position="1"/>
        <end position="32"/>
    </location>
</feature>
<dbReference type="Pfam" id="PF04082">
    <property type="entry name" value="Fungal_trans"/>
    <property type="match status" value="1"/>
</dbReference>
<dbReference type="CDD" id="cd12148">
    <property type="entry name" value="fungal_TF_MHR"/>
    <property type="match status" value="1"/>
</dbReference>
<gene>
    <name evidence="5" type="ORF">P171DRAFT_395811</name>
</gene>
<evidence type="ECO:0000256" key="2">
    <source>
        <dbReference type="ARBA" id="ARBA00023242"/>
    </source>
</evidence>
<evidence type="ECO:0000313" key="6">
    <source>
        <dbReference type="Proteomes" id="UP000799764"/>
    </source>
</evidence>
<keyword evidence="1" id="KW-0479">Metal-binding</keyword>
<dbReference type="GO" id="GO:0008270">
    <property type="term" value="F:zinc ion binding"/>
    <property type="evidence" value="ECO:0007669"/>
    <property type="project" value="InterPro"/>
</dbReference>
<evidence type="ECO:0000256" key="1">
    <source>
        <dbReference type="ARBA" id="ARBA00022723"/>
    </source>
</evidence>
<comment type="caution">
    <text evidence="5">The sequence shown here is derived from an EMBL/GenBank/DDBJ whole genome shotgun (WGS) entry which is preliminary data.</text>
</comment>
<evidence type="ECO:0000256" key="3">
    <source>
        <dbReference type="SAM" id="MobiDB-lite"/>
    </source>
</evidence>
<dbReference type="InterPro" id="IPR036864">
    <property type="entry name" value="Zn2-C6_fun-type_DNA-bd_sf"/>
</dbReference>
<dbReference type="SUPFAM" id="SSF57701">
    <property type="entry name" value="Zn2/Cys6 DNA-binding domain"/>
    <property type="match status" value="1"/>
</dbReference>
<feature type="domain" description="Zn(2)-C6 fungal-type" evidence="4">
    <location>
        <begin position="37"/>
        <end position="67"/>
    </location>
</feature>
<reference evidence="5" key="1">
    <citation type="journal article" date="2020" name="Stud. Mycol.">
        <title>101 Dothideomycetes genomes: a test case for predicting lifestyles and emergence of pathogens.</title>
        <authorList>
            <person name="Haridas S."/>
            <person name="Albert R."/>
            <person name="Binder M."/>
            <person name="Bloem J."/>
            <person name="Labutti K."/>
            <person name="Salamov A."/>
            <person name="Andreopoulos B."/>
            <person name="Baker S."/>
            <person name="Barry K."/>
            <person name="Bills G."/>
            <person name="Bluhm B."/>
            <person name="Cannon C."/>
            <person name="Castanera R."/>
            <person name="Culley D."/>
            <person name="Daum C."/>
            <person name="Ezra D."/>
            <person name="Gonzalez J."/>
            <person name="Henrissat B."/>
            <person name="Kuo A."/>
            <person name="Liang C."/>
            <person name="Lipzen A."/>
            <person name="Lutzoni F."/>
            <person name="Magnuson J."/>
            <person name="Mondo S."/>
            <person name="Nolan M."/>
            <person name="Ohm R."/>
            <person name="Pangilinan J."/>
            <person name="Park H.-J."/>
            <person name="Ramirez L."/>
            <person name="Alfaro M."/>
            <person name="Sun H."/>
            <person name="Tritt A."/>
            <person name="Yoshinaga Y."/>
            <person name="Zwiers L.-H."/>
            <person name="Turgeon B."/>
            <person name="Goodwin S."/>
            <person name="Spatafora J."/>
            <person name="Crous P."/>
            <person name="Grigoriev I."/>
        </authorList>
    </citation>
    <scope>NUCLEOTIDE SEQUENCE</scope>
    <source>
        <strain evidence="5">CBS 690.94</strain>
    </source>
</reference>
<dbReference type="PANTHER" id="PTHR47654:SF5">
    <property type="entry name" value="TRANSCRIPTION FACTOR DOMAIN-CONTAINING PROTEIN"/>
    <property type="match status" value="1"/>
</dbReference>
<dbReference type="InterPro" id="IPR001138">
    <property type="entry name" value="Zn2Cys6_DnaBD"/>
</dbReference>
<dbReference type="SMART" id="SM00066">
    <property type="entry name" value="GAL4"/>
    <property type="match status" value="1"/>
</dbReference>
<dbReference type="GO" id="GO:0000981">
    <property type="term" value="F:DNA-binding transcription factor activity, RNA polymerase II-specific"/>
    <property type="evidence" value="ECO:0007669"/>
    <property type="project" value="InterPro"/>
</dbReference>
<dbReference type="AlphaFoldDB" id="A0A9P4P7H1"/>
<dbReference type="EMBL" id="MU001508">
    <property type="protein sequence ID" value="KAF2439824.1"/>
    <property type="molecule type" value="Genomic_DNA"/>
</dbReference>
<sequence length="860" mass="96201">MEKLATAGAPKVAIPRISSREPPGEKDDQRTSRVRRACLGCRRRKVKCTGDTPSCANCIANKLQCVYDQARRDKLKSATSKNKDLVLLLKELSLRPSLDADDRARIQDALETFEEDSMSAVSVISMKRRKLSVHEELEEEDDGPPSIGSDEGLAILDEDLLRSRKSRSTGYVGQGAGVQWLRSLQDTLKTEGPDQQTVSGNSDVDEWSSAQNSGLSSSVTDASFYLDADSAELDVDVDPYELPPKETAFKLFECYRQTVHTSFPVLPPQFEDQFRRYFETVKPERPFTVPERWLAILNIVFAIGARYSHLINAEWQGEDRDHLIYMTRSVRLLGSWPFAAAPDLALIQVSGLLAFYYQVIGHVSRGWVMIGISIRLALALGLHLRNEDPNIPPSKKETILRTWWTLHAIECQLSAITGRPCVLSHEDCTVALPMALSEETPGPNRSIDSTLPTWDKETSPTPASGSKLENDRRLQTPRSYLDAHLNIGLIIQKLLSALYSPRTAPYTWAHVQITIPKLLQELDDWKQGALPDKDLLHSQSFAQPESPRESLLLRFYYFSAKILMTRPCLCRSGRKTKDQGDASVIFDQQTAETCVKAALGLAGLLPVSDPQSLYENGPWWSIVHIIMQAMAVLLLELSYEMDNMQGDRSDVKGSVRKMMHWLGAMRHTDAVVERAHKVVIRILQQPKFKAIFSELLAEDNLAHELIHHGAFNYGHSHPEPTAYPPSGSLPQMPPTEWYGGPFAANTQRKSGDFNPAATDSQLLAGLGQSQAQQQLLNQMPSQAEQYQYLETPYNNNFMFSNPFMTSYDQDAPFGMIPEDLWPRPGASGDGGLAAEQHDVGHPNYPYMMDENPSDDPPQPQ</sequence>
<name>A0A9P4P7H1_9PLEO</name>
<evidence type="ECO:0000313" key="5">
    <source>
        <dbReference type="EMBL" id="KAF2439824.1"/>
    </source>
</evidence>
<keyword evidence="6" id="KW-1185">Reference proteome</keyword>
<dbReference type="PANTHER" id="PTHR47654">
    <property type="entry name" value="ZN(II)2CYS6 TRANSCRIPTION FACTOR (EUROFUNG)-RELATED"/>
    <property type="match status" value="1"/>
</dbReference>